<evidence type="ECO:0000313" key="2">
    <source>
        <dbReference type="Proteomes" id="UP001054837"/>
    </source>
</evidence>
<dbReference type="EMBL" id="BPLQ01010696">
    <property type="protein sequence ID" value="GIY52672.1"/>
    <property type="molecule type" value="Genomic_DNA"/>
</dbReference>
<organism evidence="1 2">
    <name type="scientific">Caerostris darwini</name>
    <dbReference type="NCBI Taxonomy" id="1538125"/>
    <lineage>
        <taxon>Eukaryota</taxon>
        <taxon>Metazoa</taxon>
        <taxon>Ecdysozoa</taxon>
        <taxon>Arthropoda</taxon>
        <taxon>Chelicerata</taxon>
        <taxon>Arachnida</taxon>
        <taxon>Araneae</taxon>
        <taxon>Araneomorphae</taxon>
        <taxon>Entelegynae</taxon>
        <taxon>Araneoidea</taxon>
        <taxon>Araneidae</taxon>
        <taxon>Caerostris</taxon>
    </lineage>
</organism>
<gene>
    <name evidence="1" type="ORF">CDAR_30621</name>
</gene>
<dbReference type="AlphaFoldDB" id="A0AAV4U4J8"/>
<protein>
    <submittedName>
        <fullName evidence="1">Uncharacterized protein</fullName>
    </submittedName>
</protein>
<name>A0AAV4U4J8_9ARAC</name>
<evidence type="ECO:0000313" key="1">
    <source>
        <dbReference type="EMBL" id="GIY52672.1"/>
    </source>
</evidence>
<accession>A0AAV4U4J8</accession>
<sequence>MEIKPARETSRKSAIKIPPAGSCSLVERDFFSWRVPPSTKGRNRVAAQHFRDARDVLDFNNLAKLFDSPFPIIVIQRKETKAGVDEKNWVGEGKNCDISFAQQPSLISEGTILIDLWYRCTNY</sequence>
<keyword evidence="2" id="KW-1185">Reference proteome</keyword>
<dbReference type="Proteomes" id="UP001054837">
    <property type="component" value="Unassembled WGS sequence"/>
</dbReference>
<reference evidence="1 2" key="1">
    <citation type="submission" date="2021-06" db="EMBL/GenBank/DDBJ databases">
        <title>Caerostris darwini draft genome.</title>
        <authorList>
            <person name="Kono N."/>
            <person name="Arakawa K."/>
        </authorList>
    </citation>
    <scope>NUCLEOTIDE SEQUENCE [LARGE SCALE GENOMIC DNA]</scope>
</reference>
<proteinExistence type="predicted"/>
<comment type="caution">
    <text evidence="1">The sequence shown here is derived from an EMBL/GenBank/DDBJ whole genome shotgun (WGS) entry which is preliminary data.</text>
</comment>